<accession>A0A8J2Y3X8</accession>
<reference evidence="2" key="1">
    <citation type="journal article" date="2014" name="Int. J. Syst. Evol. Microbiol.">
        <title>Complete genome sequence of Corynebacterium casei LMG S-19264T (=DSM 44701T), isolated from a smear-ripened cheese.</title>
        <authorList>
            <consortium name="US DOE Joint Genome Institute (JGI-PGF)"/>
            <person name="Walter F."/>
            <person name="Albersmeier A."/>
            <person name="Kalinowski J."/>
            <person name="Ruckert C."/>
        </authorList>
    </citation>
    <scope>NUCLEOTIDE SEQUENCE</scope>
    <source>
        <strain evidence="2">CGMCC 1.12921</strain>
    </source>
</reference>
<feature type="domain" description="Phasin" evidence="1">
    <location>
        <begin position="33"/>
        <end position="130"/>
    </location>
</feature>
<dbReference type="RefSeq" id="WP_188158554.1">
    <property type="nucleotide sequence ID" value="NZ_BMGH01000001.1"/>
</dbReference>
<name>A0A8J2Y3X8_9PROT</name>
<protein>
    <recommendedName>
        <fullName evidence="1">Phasin domain-containing protein</fullName>
    </recommendedName>
</protein>
<dbReference type="AlphaFoldDB" id="A0A8J2Y3X8"/>
<evidence type="ECO:0000259" key="1">
    <source>
        <dbReference type="Pfam" id="PF09361"/>
    </source>
</evidence>
<sequence>MARKESANPTTASIPETASLKEIEPFPVFDPAEFLKIGNRNLEVATRATTAYLSGAARFNKEIVDFVNGRVRKDIKAAQDIMSARDSEQAYHCHAQFLNTAIRDYADEGAKMLDIIAEAAGASLAPVEERTEEVLHYIDEHGTDRVAAAE</sequence>
<dbReference type="Proteomes" id="UP000613582">
    <property type="component" value="Unassembled WGS sequence"/>
</dbReference>
<reference evidence="2" key="2">
    <citation type="submission" date="2020-09" db="EMBL/GenBank/DDBJ databases">
        <authorList>
            <person name="Sun Q."/>
            <person name="Zhou Y."/>
        </authorList>
    </citation>
    <scope>NUCLEOTIDE SEQUENCE</scope>
    <source>
        <strain evidence="2">CGMCC 1.12921</strain>
    </source>
</reference>
<dbReference type="InterPro" id="IPR018968">
    <property type="entry name" value="Phasin"/>
</dbReference>
<comment type="caution">
    <text evidence="2">The sequence shown here is derived from an EMBL/GenBank/DDBJ whole genome shotgun (WGS) entry which is preliminary data.</text>
</comment>
<organism evidence="2 3">
    <name type="scientific">Aquisalinus flavus</name>
    <dbReference type="NCBI Taxonomy" id="1526572"/>
    <lineage>
        <taxon>Bacteria</taxon>
        <taxon>Pseudomonadati</taxon>
        <taxon>Pseudomonadota</taxon>
        <taxon>Alphaproteobacteria</taxon>
        <taxon>Parvularculales</taxon>
        <taxon>Parvularculaceae</taxon>
        <taxon>Aquisalinus</taxon>
    </lineage>
</organism>
<dbReference type="EMBL" id="BMGH01000001">
    <property type="protein sequence ID" value="GGD11249.1"/>
    <property type="molecule type" value="Genomic_DNA"/>
</dbReference>
<evidence type="ECO:0000313" key="2">
    <source>
        <dbReference type="EMBL" id="GGD11249.1"/>
    </source>
</evidence>
<proteinExistence type="predicted"/>
<dbReference type="Pfam" id="PF09361">
    <property type="entry name" value="Phasin_2"/>
    <property type="match status" value="1"/>
</dbReference>
<evidence type="ECO:0000313" key="3">
    <source>
        <dbReference type="Proteomes" id="UP000613582"/>
    </source>
</evidence>
<gene>
    <name evidence="2" type="ORF">GCM10011342_20060</name>
</gene>
<keyword evidence="3" id="KW-1185">Reference proteome</keyword>